<evidence type="ECO:0000313" key="2">
    <source>
        <dbReference type="Proteomes" id="UP001201812"/>
    </source>
</evidence>
<sequence length="126" mass="14848">MVSEINNGSHHDFDKDSSPKGKLMVMQTFCLLSMAPAMKGYYNDEAENHCEFHLDNERTGERLSLFRDKRYCYRLWRRTVTSSDSTWLSALIGGEFMEKEVREAARETGFDEEFYDYYLPVVYDIL</sequence>
<comment type="caution">
    <text evidence="1">The sequence shown here is derived from an EMBL/GenBank/DDBJ whole genome shotgun (WGS) entry which is preliminary data.</text>
</comment>
<organism evidence="1 2">
    <name type="scientific">Ditylenchus destructor</name>
    <dbReference type="NCBI Taxonomy" id="166010"/>
    <lineage>
        <taxon>Eukaryota</taxon>
        <taxon>Metazoa</taxon>
        <taxon>Ecdysozoa</taxon>
        <taxon>Nematoda</taxon>
        <taxon>Chromadorea</taxon>
        <taxon>Rhabditida</taxon>
        <taxon>Tylenchina</taxon>
        <taxon>Tylenchomorpha</taxon>
        <taxon>Sphaerularioidea</taxon>
        <taxon>Anguinidae</taxon>
        <taxon>Anguininae</taxon>
        <taxon>Ditylenchus</taxon>
    </lineage>
</organism>
<dbReference type="AlphaFoldDB" id="A0AAD4QVW3"/>
<dbReference type="EMBL" id="JAKKPZ010000765">
    <property type="protein sequence ID" value="KAI1692449.1"/>
    <property type="molecule type" value="Genomic_DNA"/>
</dbReference>
<name>A0AAD4QVW3_9BILA</name>
<proteinExistence type="predicted"/>
<accession>A0AAD4QVW3</accession>
<evidence type="ECO:0000313" key="1">
    <source>
        <dbReference type="EMBL" id="KAI1692449.1"/>
    </source>
</evidence>
<keyword evidence="2" id="KW-1185">Reference proteome</keyword>
<dbReference type="Proteomes" id="UP001201812">
    <property type="component" value="Unassembled WGS sequence"/>
</dbReference>
<reference evidence="1" key="1">
    <citation type="submission" date="2022-01" db="EMBL/GenBank/DDBJ databases">
        <title>Genome Sequence Resource for Two Populations of Ditylenchus destructor, the Migratory Endoparasitic Phytonematode.</title>
        <authorList>
            <person name="Zhang H."/>
            <person name="Lin R."/>
            <person name="Xie B."/>
        </authorList>
    </citation>
    <scope>NUCLEOTIDE SEQUENCE</scope>
    <source>
        <strain evidence="1">BazhouSP</strain>
    </source>
</reference>
<gene>
    <name evidence="1" type="ORF">DdX_21246</name>
</gene>
<protein>
    <submittedName>
        <fullName evidence="1">Uncharacterized protein</fullName>
    </submittedName>
</protein>